<evidence type="ECO:0000313" key="11">
    <source>
        <dbReference type="EMBL" id="ARX71752.1"/>
    </source>
</evidence>
<protein>
    <recommendedName>
        <fullName evidence="6">RING-type domain-containing protein</fullName>
    </recommendedName>
</protein>
<dbReference type="EMBL" id="KX859082">
    <property type="protein sequence ID" value="ARX71752.1"/>
    <property type="molecule type" value="Genomic_DNA"/>
</dbReference>
<name>A0A097DAL4_9BBAC</name>
<reference evidence="7 12" key="1">
    <citation type="journal article" date="2014" name="BMC Genomics">
        <title>Genome sequence of Erinnyis ello granulovirus (ErelGV), a natural cassava hornworm pesticide and the first sequenced sphingid-infecting betabaculovirus.</title>
        <authorList>
            <person name="Ardisson-Araujo D.M."/>
            <person name="de Melo F.L."/>
            <person name="Andrade M.D."/>
            <person name="Sihler W."/>
            <person name="Bao S.N."/>
            <person name="Ribeiro B.M."/>
            <person name="de Souza M.L."/>
        </authorList>
    </citation>
    <scope>NUCLEOTIDE SEQUENCE [LARGE SCALE GENOMIC DNA]</scope>
    <source>
        <strain evidence="7">S86</strain>
    </source>
</reference>
<dbReference type="GO" id="GO:0008270">
    <property type="term" value="F:zinc ion binding"/>
    <property type="evidence" value="ECO:0007669"/>
    <property type="project" value="UniProtKB-KW"/>
</dbReference>
<feature type="compositionally biased region" description="Acidic residues" evidence="5">
    <location>
        <begin position="200"/>
        <end position="232"/>
    </location>
</feature>
<dbReference type="PROSITE" id="PS00518">
    <property type="entry name" value="ZF_RING_1"/>
    <property type="match status" value="1"/>
</dbReference>
<evidence type="ECO:0000313" key="7">
    <source>
        <dbReference type="EMBL" id="AIS92023.1"/>
    </source>
</evidence>
<evidence type="ECO:0000256" key="4">
    <source>
        <dbReference type="PROSITE-ProRule" id="PRU00175"/>
    </source>
</evidence>
<dbReference type="SUPFAM" id="SSF57850">
    <property type="entry name" value="RING/U-box"/>
    <property type="match status" value="1"/>
</dbReference>
<accession>A0A097DAL4</accession>
<dbReference type="RefSeq" id="YP_009091862.1">
    <property type="nucleotide sequence ID" value="NC_025257.1"/>
</dbReference>
<dbReference type="InterPro" id="IPR001841">
    <property type="entry name" value="Znf_RING"/>
</dbReference>
<organism evidence="7 12">
    <name type="scientific">Erinnyis ello granulovirus</name>
    <dbReference type="NCBI Taxonomy" id="307444"/>
    <lineage>
        <taxon>Viruses</taxon>
        <taxon>Viruses incertae sedis</taxon>
        <taxon>Naldaviricetes</taxon>
        <taxon>Lefavirales</taxon>
        <taxon>Baculoviridae</taxon>
        <taxon>Betabaculovirus</taxon>
        <taxon>Betabaculovirus erellonis</taxon>
    </lineage>
</organism>
<feature type="domain" description="RING-type" evidence="6">
    <location>
        <begin position="9"/>
        <end position="50"/>
    </location>
</feature>
<keyword evidence="1" id="KW-0479">Metal-binding</keyword>
<gene>
    <name evidence="8" type="ORF">EREL_023</name>
</gene>
<proteinExistence type="predicted"/>
<dbReference type="InterPro" id="IPR017907">
    <property type="entry name" value="Znf_RING_CS"/>
</dbReference>
<evidence type="ECO:0000313" key="12">
    <source>
        <dbReference type="Proteomes" id="UP000201628"/>
    </source>
</evidence>
<evidence type="ECO:0000256" key="2">
    <source>
        <dbReference type="ARBA" id="ARBA00022771"/>
    </source>
</evidence>
<evidence type="ECO:0000256" key="1">
    <source>
        <dbReference type="ARBA" id="ARBA00022723"/>
    </source>
</evidence>
<evidence type="ECO:0000313" key="10">
    <source>
        <dbReference type="EMBL" id="ARX71622.1"/>
    </source>
</evidence>
<evidence type="ECO:0000313" key="8">
    <source>
        <dbReference type="EMBL" id="ARX71362.1"/>
    </source>
</evidence>
<keyword evidence="12" id="KW-1185">Reference proteome</keyword>
<keyword evidence="3" id="KW-0862">Zinc</keyword>
<evidence type="ECO:0000256" key="3">
    <source>
        <dbReference type="ARBA" id="ARBA00022833"/>
    </source>
</evidence>
<reference evidence="7" key="2">
    <citation type="submission" date="2014-02" db="EMBL/GenBank/DDBJ databases">
        <authorList>
            <person name="Ardisson-Araujo D.M.P."/>
            <person name="Melo F.L."/>
            <person name="Andrade M.S."/>
            <person name="Sihler W."/>
            <person name="Bao S.N."/>
            <person name="Ribeiro B.M."/>
            <person name="Souza M.L."/>
        </authorList>
    </citation>
    <scope>NUCLEOTIDE SEQUENCE</scope>
    <source>
        <strain evidence="7">S86</strain>
    </source>
</reference>
<dbReference type="EMBL" id="KJ406702">
    <property type="protein sequence ID" value="AIS92023.1"/>
    <property type="molecule type" value="Genomic_DNA"/>
</dbReference>
<sequence length="380" mass="43529">MDYYENRHCLACETTYRLRIPWHTDPLAMMDCGHYYCRECILKTNTCYVCGLVTVNKFYVRHNSVWNVAPVVKKYVLPNTKMLSRELICLLVRFNNLTTLNFINHSCIVIDAPGLRTPHALLCPFRTANQVPLPSIASIPTTSNIVAPTSTKRVASPTLTIEPAKRGRYVDDLPATRQLQQLKQRSQMSPRYVVVQSDNNDSDDDDVISNSDDDVYDDNSDDEVYDDNSDDDVVSNDESIDVVSIDPPPSSEVKLLADRMRINKERLSRVRSISIATRLKLENFLAVNPAYDTNQLYQFCNEVKNNEFQYTLYDVYVVLRVFDVYDVCNRVDVEPKLIEFVESVKEVSAMLNYESRFIESLQSTDVSVNVNQHVVNLCDD</sequence>
<reference evidence="8" key="3">
    <citation type="submission" date="2016-09" db="EMBL/GenBank/DDBJ databases">
        <title>Genome-wide Diversity of Wild Populations of Erinnyis ello granulovirus (ErelGV).</title>
        <authorList>
            <person name="Brito A.F."/>
            <person name="Melo F.L."/>
            <person name="Ardisson-Araujo D.M.P."/>
            <person name="Sihler W."/>
            <person name="Souza M.L."/>
            <person name="Ribeiro B.M."/>
        </authorList>
    </citation>
    <scope>NUCLEOTIDE SEQUENCE</scope>
    <source>
        <strain evidence="11">ErelGV-00</strain>
        <strain evidence="8">ErelGV-94</strain>
        <strain evidence="9">ErelGV-98</strain>
        <strain evidence="10">ErelGV-99</strain>
    </source>
</reference>
<dbReference type="KEGG" id="vg:20712724"/>
<evidence type="ECO:0000313" key="9">
    <source>
        <dbReference type="EMBL" id="ARX71492.1"/>
    </source>
</evidence>
<evidence type="ECO:0000256" key="5">
    <source>
        <dbReference type="SAM" id="MobiDB-lite"/>
    </source>
</evidence>
<feature type="region of interest" description="Disordered" evidence="5">
    <location>
        <begin position="196"/>
        <end position="232"/>
    </location>
</feature>
<dbReference type="Proteomes" id="UP000201628">
    <property type="component" value="Segment"/>
</dbReference>
<dbReference type="EMBL" id="KX859081">
    <property type="protein sequence ID" value="ARX71622.1"/>
    <property type="molecule type" value="Genomic_DNA"/>
</dbReference>
<evidence type="ECO:0000259" key="6">
    <source>
        <dbReference type="PROSITE" id="PS50089"/>
    </source>
</evidence>
<dbReference type="PROSITE" id="PS50089">
    <property type="entry name" value="ZF_RING_2"/>
    <property type="match status" value="1"/>
</dbReference>
<keyword evidence="2 4" id="KW-0863">Zinc-finger</keyword>
<dbReference type="EMBL" id="KX859079">
    <property type="protein sequence ID" value="ARX71362.1"/>
    <property type="molecule type" value="Genomic_DNA"/>
</dbReference>
<dbReference type="OrthoDB" id="31970at10239"/>
<dbReference type="EMBL" id="KX859080">
    <property type="protein sequence ID" value="ARX71492.1"/>
    <property type="molecule type" value="Genomic_DNA"/>
</dbReference>